<dbReference type="Pfam" id="PF05239">
    <property type="entry name" value="PRC"/>
    <property type="match status" value="1"/>
</dbReference>
<dbReference type="InterPro" id="IPR011033">
    <property type="entry name" value="PRC_barrel-like_sf"/>
</dbReference>
<name>A0A4R2T156_9FIRM</name>
<evidence type="ECO:0000259" key="1">
    <source>
        <dbReference type="Pfam" id="PF05239"/>
    </source>
</evidence>
<accession>A0A4R2T156</accession>
<dbReference type="EMBL" id="SLYC01000050">
    <property type="protein sequence ID" value="TCP96609.1"/>
    <property type="molecule type" value="Genomic_DNA"/>
</dbReference>
<proteinExistence type="predicted"/>
<dbReference type="RefSeq" id="WP_165913772.1">
    <property type="nucleotide sequence ID" value="NZ_CP058648.1"/>
</dbReference>
<comment type="caution">
    <text evidence="2">The sequence shown here is derived from an EMBL/GenBank/DDBJ whole genome shotgun (WGS) entry which is preliminary data.</text>
</comment>
<feature type="domain" description="PRC-barrel" evidence="1">
    <location>
        <begin position="97"/>
        <end position="166"/>
    </location>
</feature>
<keyword evidence="3" id="KW-1185">Reference proteome</keyword>
<dbReference type="Gene3D" id="2.30.30.240">
    <property type="entry name" value="PRC-barrel domain"/>
    <property type="match status" value="1"/>
</dbReference>
<protein>
    <submittedName>
        <fullName evidence="2">Uncharacterized protein YrrD</fullName>
    </submittedName>
</protein>
<dbReference type="AlphaFoldDB" id="A0A4R2T156"/>
<reference evidence="2 3" key="1">
    <citation type="submission" date="2019-03" db="EMBL/GenBank/DDBJ databases">
        <title>Genomic Encyclopedia of Type Strains, Phase IV (KMG-IV): sequencing the most valuable type-strain genomes for metagenomic binning, comparative biology and taxonomic classification.</title>
        <authorList>
            <person name="Goeker M."/>
        </authorList>
    </citation>
    <scope>NUCLEOTIDE SEQUENCE [LARGE SCALE GENOMIC DNA]</scope>
    <source>
        <strain evidence="2 3">DSM 100013</strain>
    </source>
</reference>
<organism evidence="2 3">
    <name type="scientific">Serpentinicella alkaliphila</name>
    <dbReference type="NCBI Taxonomy" id="1734049"/>
    <lineage>
        <taxon>Bacteria</taxon>
        <taxon>Bacillati</taxon>
        <taxon>Bacillota</taxon>
        <taxon>Clostridia</taxon>
        <taxon>Peptostreptococcales</taxon>
        <taxon>Natronincolaceae</taxon>
        <taxon>Serpentinicella</taxon>
    </lineage>
</organism>
<dbReference type="InterPro" id="IPR027275">
    <property type="entry name" value="PRC-brl_dom"/>
</dbReference>
<evidence type="ECO:0000313" key="2">
    <source>
        <dbReference type="EMBL" id="TCP96609.1"/>
    </source>
</evidence>
<dbReference type="SUPFAM" id="SSF50346">
    <property type="entry name" value="PRC-barrel domain"/>
    <property type="match status" value="1"/>
</dbReference>
<dbReference type="Proteomes" id="UP000295504">
    <property type="component" value="Unassembled WGS sequence"/>
</dbReference>
<gene>
    <name evidence="2" type="ORF">EDD79_10505</name>
</gene>
<evidence type="ECO:0000313" key="3">
    <source>
        <dbReference type="Proteomes" id="UP000295504"/>
    </source>
</evidence>
<sequence>MIIKGSELLGLELKSKNNQSLGYTVNDLVIASKGNYVIALLLKNNYLKKESKKNCKILCFNKIIEINNSIVTLNDKSITTFEQRPEIYELVEKPIKMIGFEVYSNNQELIGVVKDMILNINNGRIMGLVLSEGLFADLYNGYSVLPLDSNLAKYNYDCNRIIVNELIEEQIFDYGGGFKNIFSIDSDI</sequence>